<dbReference type="InterPro" id="IPR053184">
    <property type="entry name" value="FeoA-like"/>
</dbReference>
<dbReference type="PANTHER" id="PTHR43151:SF1">
    <property type="entry name" value="SSR2333 PROTEIN"/>
    <property type="match status" value="1"/>
</dbReference>
<dbReference type="PANTHER" id="PTHR43151">
    <property type="entry name" value="FEOA FAMILY PROTEIN"/>
    <property type="match status" value="1"/>
</dbReference>
<dbReference type="InterPro" id="IPR007167">
    <property type="entry name" value="Fe-transptr_FeoA-like"/>
</dbReference>
<keyword evidence="1" id="KW-0408">Iron</keyword>
<evidence type="ECO:0000256" key="1">
    <source>
        <dbReference type="ARBA" id="ARBA00023004"/>
    </source>
</evidence>
<gene>
    <name evidence="3" type="ORF">BWK72_19690</name>
</gene>
<reference evidence="3 4" key="1">
    <citation type="submission" date="2017-01" db="EMBL/GenBank/DDBJ databases">
        <title>Novel large sulfur bacteria in the metagenomes of groundwater-fed chemosynthetic microbial mats in the Lake Huron basin.</title>
        <authorList>
            <person name="Sharrar A.M."/>
            <person name="Flood B.E."/>
            <person name="Bailey J.V."/>
            <person name="Jones D.S."/>
            <person name="Biddanda B."/>
            <person name="Ruberg S.A."/>
            <person name="Marcus D.N."/>
            <person name="Dick G.J."/>
        </authorList>
    </citation>
    <scope>NUCLEOTIDE SEQUENCE [LARGE SCALE GENOMIC DNA]</scope>
    <source>
        <strain evidence="3">A7</strain>
    </source>
</reference>
<protein>
    <recommendedName>
        <fullName evidence="2">Ferrous iron transporter FeoA-like domain-containing protein</fullName>
    </recommendedName>
</protein>
<dbReference type="GO" id="GO:0046914">
    <property type="term" value="F:transition metal ion binding"/>
    <property type="evidence" value="ECO:0007669"/>
    <property type="project" value="InterPro"/>
</dbReference>
<dbReference type="InterPro" id="IPR008988">
    <property type="entry name" value="Transcriptional_repressor_C"/>
</dbReference>
<organism evidence="3 4">
    <name type="scientific">Rhodoferax ferrireducens</name>
    <dbReference type="NCBI Taxonomy" id="192843"/>
    <lineage>
        <taxon>Bacteria</taxon>
        <taxon>Pseudomonadati</taxon>
        <taxon>Pseudomonadota</taxon>
        <taxon>Betaproteobacteria</taxon>
        <taxon>Burkholderiales</taxon>
        <taxon>Comamonadaceae</taxon>
        <taxon>Rhodoferax</taxon>
    </lineage>
</organism>
<dbReference type="EMBL" id="MTEI01000028">
    <property type="protein sequence ID" value="OQW85937.1"/>
    <property type="molecule type" value="Genomic_DNA"/>
</dbReference>
<proteinExistence type="predicted"/>
<dbReference type="Pfam" id="PF04023">
    <property type="entry name" value="FeoA"/>
    <property type="match status" value="1"/>
</dbReference>
<dbReference type="SMART" id="SM00899">
    <property type="entry name" value="FeoA"/>
    <property type="match status" value="1"/>
</dbReference>
<dbReference type="InterPro" id="IPR038157">
    <property type="entry name" value="FeoA_core_dom"/>
</dbReference>
<dbReference type="Proteomes" id="UP000192505">
    <property type="component" value="Unassembled WGS sequence"/>
</dbReference>
<evidence type="ECO:0000313" key="4">
    <source>
        <dbReference type="Proteomes" id="UP000192505"/>
    </source>
</evidence>
<evidence type="ECO:0000259" key="2">
    <source>
        <dbReference type="SMART" id="SM00899"/>
    </source>
</evidence>
<feature type="domain" description="Ferrous iron transporter FeoA-like" evidence="2">
    <location>
        <begin position="3"/>
        <end position="69"/>
    </location>
</feature>
<comment type="caution">
    <text evidence="3">The sequence shown here is derived from an EMBL/GenBank/DDBJ whole genome shotgun (WGS) entry which is preliminary data.</text>
</comment>
<dbReference type="Gene3D" id="2.30.30.90">
    <property type="match status" value="1"/>
</dbReference>
<dbReference type="SUPFAM" id="SSF50037">
    <property type="entry name" value="C-terminal domain of transcriptional repressors"/>
    <property type="match status" value="1"/>
</dbReference>
<accession>A0A1W9KP56</accession>
<name>A0A1W9KP56_9BURK</name>
<dbReference type="AlphaFoldDB" id="A0A1W9KP56"/>
<evidence type="ECO:0000313" key="3">
    <source>
        <dbReference type="EMBL" id="OQW85937.1"/>
    </source>
</evidence>
<sequence length="69" mass="7147">MARSAAGSKVRILGINGGKEMQSRLLSLGLLPGIEVEVQSTAAHDPVLLLVQQARLAIGHTMAAMIVVG</sequence>